<keyword evidence="1" id="KW-0812">Transmembrane</keyword>
<dbReference type="KEGG" id="mgod:E7746_04690"/>
<sequence length="332" mass="37484">MSTTFKKQLSDFINRVHDSITSTRGREIVLFLVFLLISYIFWLLLTLNNEVQEDLEVPITLTNVPDSVTLISDVPPSLKVSVRDKGSSLVRYSWGEVPTMKINWDNYRHSSGKFLLGTADLNARLRDYFGANSQIVTITPDSMRINYTTSPGRRVAVKVNADVRPALGWTVFGPVTANVDSVWLYSVDDLPHSLNSVETVPIVRSGLKDTTKFDARIEPIPGIRIIPDRIILTVPVEPLIARKQYVSVIGKNVPNDYTLITFPSKVEVSYLVPMSEFNSEPYVLKAYVDYNEARHARNGKLKVTMSLMPELYRNASMTPDSVEYIIEPKRAQ</sequence>
<keyword evidence="3" id="KW-1185">Reference proteome</keyword>
<feature type="transmembrane region" description="Helical" evidence="1">
    <location>
        <begin position="28"/>
        <end position="45"/>
    </location>
</feature>
<proteinExistence type="predicted"/>
<keyword evidence="1" id="KW-1133">Transmembrane helix</keyword>
<name>A0A4P7VFE6_9BACT</name>
<dbReference type="EMBL" id="CP039393">
    <property type="protein sequence ID" value="QCD35232.1"/>
    <property type="molecule type" value="Genomic_DNA"/>
</dbReference>
<dbReference type="AlphaFoldDB" id="A0A4P7VFE6"/>
<keyword evidence="1" id="KW-0472">Membrane</keyword>
<dbReference type="InterPro" id="IPR053154">
    <property type="entry name" value="c-di-AMP_regulator"/>
</dbReference>
<protein>
    <recommendedName>
        <fullName evidence="4">YbbR-like domain-containing protein</fullName>
    </recommendedName>
</protein>
<evidence type="ECO:0000256" key="1">
    <source>
        <dbReference type="SAM" id="Phobius"/>
    </source>
</evidence>
<evidence type="ECO:0000313" key="3">
    <source>
        <dbReference type="Proteomes" id="UP000297031"/>
    </source>
</evidence>
<evidence type="ECO:0008006" key="4">
    <source>
        <dbReference type="Google" id="ProtNLM"/>
    </source>
</evidence>
<dbReference type="PANTHER" id="PTHR37804">
    <property type="entry name" value="CDAA REGULATORY PROTEIN CDAR"/>
    <property type="match status" value="1"/>
</dbReference>
<dbReference type="RefSeq" id="WP_136410012.1">
    <property type="nucleotide sequence ID" value="NZ_CP039393.1"/>
</dbReference>
<dbReference type="OrthoDB" id="1115707at2"/>
<accession>A0A4P7VFE6</accession>
<reference evidence="2 3" key="1">
    <citation type="submission" date="2019-02" db="EMBL/GenBank/DDBJ databases">
        <title>Isolation and identification of novel species under the genus Muribaculum.</title>
        <authorList>
            <person name="Miyake S."/>
            <person name="Ding Y."/>
            <person name="Low A."/>
            <person name="Soh M."/>
            <person name="Seedorf H."/>
        </authorList>
    </citation>
    <scope>NUCLEOTIDE SEQUENCE [LARGE SCALE GENOMIC DNA]</scope>
    <source>
        <strain evidence="2 3">TLL-A4</strain>
    </source>
</reference>
<organism evidence="2 3">
    <name type="scientific">Muribaculum gordoncarteri</name>
    <dbReference type="NCBI Taxonomy" id="2530390"/>
    <lineage>
        <taxon>Bacteria</taxon>
        <taxon>Pseudomonadati</taxon>
        <taxon>Bacteroidota</taxon>
        <taxon>Bacteroidia</taxon>
        <taxon>Bacteroidales</taxon>
        <taxon>Muribaculaceae</taxon>
        <taxon>Muribaculum</taxon>
    </lineage>
</organism>
<gene>
    <name evidence="2" type="ORF">E7746_04690</name>
</gene>
<dbReference type="PANTHER" id="PTHR37804:SF1">
    <property type="entry name" value="CDAA REGULATORY PROTEIN CDAR"/>
    <property type="match status" value="1"/>
</dbReference>
<evidence type="ECO:0000313" key="2">
    <source>
        <dbReference type="EMBL" id="QCD35232.1"/>
    </source>
</evidence>
<dbReference type="Proteomes" id="UP000297031">
    <property type="component" value="Chromosome"/>
</dbReference>